<accession>A0ABP7SPS0</accession>
<evidence type="ECO:0000313" key="2">
    <source>
        <dbReference type="Proteomes" id="UP001500567"/>
    </source>
</evidence>
<protein>
    <submittedName>
        <fullName evidence="1">SEC-C domain-containing protein</fullName>
    </submittedName>
</protein>
<dbReference type="RefSeq" id="WP_345074083.1">
    <property type="nucleotide sequence ID" value="NZ_BAABDJ010000035.1"/>
</dbReference>
<proteinExistence type="predicted"/>
<sequence length="474" mass="53202">MSEFRKNPGGTAAEQYLARLGERSFLTLWSYASPFRNQNASTQGGDGKELCDLLVVFNHHVIIFSSKHCQYPTTADPILNWSRWYKRAVAAGADQLYGAERWLKQHPNRVYLDKDCQHPFPVPLPAAANMKVHRIVVAHGASGPCQAEFGGTGSLMLDNQVVGPAHYDTQRFKPEPFTVGLVDPAKGYVHVFDDASLAAVMGMLDTITDFVEYLEKKEALLVHQGLKIWAAGEDDFVAHYLHSTDQDEDSPTFGQHFFPVSPGYEGVSIEEGYWRDFIRSPYYQSKHAADKGSYTWDELIEHLYTNTAPGKAHPLSTDTSFASREAGLRLMAQEPRLSRRMLAKAFRQMIEQSQPGQYRVKHTSATEDTGVQYLFLLLPHAEGVPEADYRAERFKALRAYCLAVKFRNFGNTRKLVGVAAEAGGFDAIKSFDLTYLDGAVWYVDEQKEAEVAHSLLFRNAVASTYHEDESPEVE</sequence>
<reference evidence="2" key="1">
    <citation type="journal article" date="2019" name="Int. J. Syst. Evol. Microbiol.">
        <title>The Global Catalogue of Microorganisms (GCM) 10K type strain sequencing project: providing services to taxonomists for standard genome sequencing and annotation.</title>
        <authorList>
            <consortium name="The Broad Institute Genomics Platform"/>
            <consortium name="The Broad Institute Genome Sequencing Center for Infectious Disease"/>
            <person name="Wu L."/>
            <person name="Ma J."/>
        </authorList>
    </citation>
    <scope>NUCLEOTIDE SEQUENCE [LARGE SCALE GENOMIC DNA]</scope>
    <source>
        <strain evidence="2">JCM 17224</strain>
    </source>
</reference>
<dbReference type="Proteomes" id="UP001500567">
    <property type="component" value="Unassembled WGS sequence"/>
</dbReference>
<organism evidence="1 2">
    <name type="scientific">Hymenobacter fastidiosus</name>
    <dbReference type="NCBI Taxonomy" id="486264"/>
    <lineage>
        <taxon>Bacteria</taxon>
        <taxon>Pseudomonadati</taxon>
        <taxon>Bacteroidota</taxon>
        <taxon>Cytophagia</taxon>
        <taxon>Cytophagales</taxon>
        <taxon>Hymenobacteraceae</taxon>
        <taxon>Hymenobacter</taxon>
    </lineage>
</organism>
<gene>
    <name evidence="1" type="ORF">GCM10022408_29860</name>
</gene>
<evidence type="ECO:0000313" key="1">
    <source>
        <dbReference type="EMBL" id="GAA4014669.1"/>
    </source>
</evidence>
<dbReference type="EMBL" id="BAABDJ010000035">
    <property type="protein sequence ID" value="GAA4014669.1"/>
    <property type="molecule type" value="Genomic_DNA"/>
</dbReference>
<comment type="caution">
    <text evidence="1">The sequence shown here is derived from an EMBL/GenBank/DDBJ whole genome shotgun (WGS) entry which is preliminary data.</text>
</comment>
<name>A0ABP7SPS0_9BACT</name>
<keyword evidence="2" id="KW-1185">Reference proteome</keyword>